<dbReference type="InterPro" id="IPR005786">
    <property type="entry name" value="B_amino_transII"/>
</dbReference>
<evidence type="ECO:0000256" key="16">
    <source>
        <dbReference type="RuleBase" id="RU004516"/>
    </source>
</evidence>
<dbReference type="RefSeq" id="WP_084054127.1">
    <property type="nucleotide sequence ID" value="NZ_FWWT01000022.1"/>
</dbReference>
<dbReference type="OrthoDB" id="9804984at2"/>
<comment type="cofactor">
    <cofactor evidence="1 16">
        <name>pyridoxal 5'-phosphate</name>
        <dbReference type="ChEBI" id="CHEBI:597326"/>
    </cofactor>
</comment>
<comment type="catalytic activity">
    <reaction evidence="11 17">
        <text>L-valine + 2-oxoglutarate = 3-methyl-2-oxobutanoate + L-glutamate</text>
        <dbReference type="Rhea" id="RHEA:24813"/>
        <dbReference type="ChEBI" id="CHEBI:11851"/>
        <dbReference type="ChEBI" id="CHEBI:16810"/>
        <dbReference type="ChEBI" id="CHEBI:29985"/>
        <dbReference type="ChEBI" id="CHEBI:57762"/>
        <dbReference type="EC" id="2.6.1.42"/>
    </reaction>
</comment>
<evidence type="ECO:0000256" key="7">
    <source>
        <dbReference type="ARBA" id="ARBA00022605"/>
    </source>
</evidence>
<comment type="catalytic activity">
    <reaction evidence="12 17">
        <text>L-isoleucine + 2-oxoglutarate = (S)-3-methyl-2-oxopentanoate + L-glutamate</text>
        <dbReference type="Rhea" id="RHEA:24801"/>
        <dbReference type="ChEBI" id="CHEBI:16810"/>
        <dbReference type="ChEBI" id="CHEBI:29985"/>
        <dbReference type="ChEBI" id="CHEBI:35146"/>
        <dbReference type="ChEBI" id="CHEBI:58045"/>
        <dbReference type="EC" id="2.6.1.42"/>
    </reaction>
</comment>
<feature type="modified residue" description="N6-(pyridoxal phosphate)lysine" evidence="14">
    <location>
        <position position="194"/>
    </location>
</feature>
<dbReference type="PANTHER" id="PTHR11825">
    <property type="entry name" value="SUBGROUP IIII AMINOTRANSFERASE"/>
    <property type="match status" value="1"/>
</dbReference>
<sequence length="354" mass="39848">MQELKIIKSTTLKDKPEQVGDFGTIFTDHMFVLDYEEGKGWHNPVIEPYQPMLVDPASAILHYGQGIFEGMKAYKTNDGLVQLFRPRDNFLRLNRSAERLCIPQIDVDFVLECLNKLIELESEWIPTKEGTSLYIRPYIVATESFLGVRPSHKYKLFIILSPVGAYYPEGLKPVKILVEDKFVRAVAGGLGEAKTMANYAASLLAAQEAKSKGFSQVLWLDGVNLKYVEEVGTMNIFFKINGEIITPALNGSILPGITRDSVIKVLKSWGLTVNERKISIDEVVEAFDNELLEEAFGTGTAAVISPVGILQYKDKKMELKDFESDSIAHKLYDFITKLQYGKENDTFDWIKSLS</sequence>
<dbReference type="GO" id="GO:0052656">
    <property type="term" value="F:L-isoleucine-2-oxoglutarate transaminase activity"/>
    <property type="evidence" value="ECO:0007669"/>
    <property type="project" value="RHEA"/>
</dbReference>
<comment type="pathway">
    <text evidence="3 18">Amino-acid biosynthesis; L-valine biosynthesis; L-valine from pyruvate: step 4/4.</text>
</comment>
<evidence type="ECO:0000256" key="11">
    <source>
        <dbReference type="ARBA" id="ARBA00048212"/>
    </source>
</evidence>
<dbReference type="InterPro" id="IPR043131">
    <property type="entry name" value="BCAT-like_N"/>
</dbReference>
<organism evidence="19 20">
    <name type="scientific">Desulfonispora thiosulfatigenes DSM 11270</name>
    <dbReference type="NCBI Taxonomy" id="656914"/>
    <lineage>
        <taxon>Bacteria</taxon>
        <taxon>Bacillati</taxon>
        <taxon>Bacillota</taxon>
        <taxon>Clostridia</taxon>
        <taxon>Eubacteriales</taxon>
        <taxon>Peptococcaceae</taxon>
        <taxon>Desulfonispora</taxon>
    </lineage>
</organism>
<keyword evidence="6 17" id="KW-0032">Aminotransferase</keyword>
<evidence type="ECO:0000256" key="4">
    <source>
        <dbReference type="ARBA" id="ARBA00005072"/>
    </source>
</evidence>
<dbReference type="Gene3D" id="3.30.470.10">
    <property type="match status" value="1"/>
</dbReference>
<dbReference type="InterPro" id="IPR043132">
    <property type="entry name" value="BCAT-like_C"/>
</dbReference>
<evidence type="ECO:0000256" key="14">
    <source>
        <dbReference type="PIRSR" id="PIRSR006468-1"/>
    </source>
</evidence>
<evidence type="ECO:0000256" key="5">
    <source>
        <dbReference type="ARBA" id="ARBA00009320"/>
    </source>
</evidence>
<evidence type="ECO:0000256" key="3">
    <source>
        <dbReference type="ARBA" id="ARBA00004931"/>
    </source>
</evidence>
<evidence type="ECO:0000256" key="8">
    <source>
        <dbReference type="ARBA" id="ARBA00022679"/>
    </source>
</evidence>
<dbReference type="GO" id="GO:0009097">
    <property type="term" value="P:isoleucine biosynthetic process"/>
    <property type="evidence" value="ECO:0007669"/>
    <property type="project" value="UniProtKB-UniPathway"/>
</dbReference>
<dbReference type="Proteomes" id="UP000192731">
    <property type="component" value="Unassembled WGS sequence"/>
</dbReference>
<evidence type="ECO:0000256" key="18">
    <source>
        <dbReference type="RuleBase" id="RU004519"/>
    </source>
</evidence>
<keyword evidence="10 17" id="KW-0100">Branched-chain amino acid biosynthesis</keyword>
<dbReference type="GO" id="GO:0052655">
    <property type="term" value="F:L-valine-2-oxoglutarate transaminase activity"/>
    <property type="evidence" value="ECO:0007669"/>
    <property type="project" value="RHEA"/>
</dbReference>
<dbReference type="EMBL" id="FWWT01000022">
    <property type="protein sequence ID" value="SMB95036.1"/>
    <property type="molecule type" value="Genomic_DNA"/>
</dbReference>
<evidence type="ECO:0000256" key="17">
    <source>
        <dbReference type="RuleBase" id="RU004517"/>
    </source>
</evidence>
<dbReference type="InterPro" id="IPR033939">
    <property type="entry name" value="BCAT_family"/>
</dbReference>
<dbReference type="PIRSF" id="PIRSF006468">
    <property type="entry name" value="BCAT1"/>
    <property type="match status" value="1"/>
</dbReference>
<dbReference type="GO" id="GO:0009099">
    <property type="term" value="P:L-valine biosynthetic process"/>
    <property type="evidence" value="ECO:0007669"/>
    <property type="project" value="UniProtKB-UniPathway"/>
</dbReference>
<comment type="pathway">
    <text evidence="4 18">Amino-acid biosynthesis; L-leucine biosynthesis; L-leucine from 3-methyl-2-oxobutanoate: step 4/4.</text>
</comment>
<name>A0A1W1VNY6_DESTI</name>
<gene>
    <name evidence="19" type="ORF">SAMN00017405_0316</name>
</gene>
<protein>
    <recommendedName>
        <fullName evidence="17">Branched-chain-amino-acid aminotransferase</fullName>
        <ecNumber evidence="17">2.6.1.42</ecNumber>
    </recommendedName>
</protein>
<dbReference type="AlphaFoldDB" id="A0A1W1VNY6"/>
<dbReference type="EC" id="2.6.1.42" evidence="17"/>
<evidence type="ECO:0000256" key="1">
    <source>
        <dbReference type="ARBA" id="ARBA00001933"/>
    </source>
</evidence>
<dbReference type="InterPro" id="IPR018300">
    <property type="entry name" value="Aminotrans_IV_CS"/>
</dbReference>
<keyword evidence="9 16" id="KW-0663">Pyridoxal phosphate</keyword>
<evidence type="ECO:0000313" key="19">
    <source>
        <dbReference type="EMBL" id="SMB95036.1"/>
    </source>
</evidence>
<proteinExistence type="inferred from homology"/>
<comment type="catalytic activity">
    <reaction evidence="13 17">
        <text>L-leucine + 2-oxoglutarate = 4-methyl-2-oxopentanoate + L-glutamate</text>
        <dbReference type="Rhea" id="RHEA:18321"/>
        <dbReference type="ChEBI" id="CHEBI:16810"/>
        <dbReference type="ChEBI" id="CHEBI:17865"/>
        <dbReference type="ChEBI" id="CHEBI:29985"/>
        <dbReference type="ChEBI" id="CHEBI:57427"/>
        <dbReference type="EC" id="2.6.1.42"/>
    </reaction>
</comment>
<evidence type="ECO:0000256" key="15">
    <source>
        <dbReference type="RuleBase" id="RU004106"/>
    </source>
</evidence>
<keyword evidence="20" id="KW-1185">Reference proteome</keyword>
<dbReference type="Gene3D" id="3.20.10.10">
    <property type="entry name" value="D-amino Acid Aminotransferase, subunit A, domain 2"/>
    <property type="match status" value="1"/>
</dbReference>
<evidence type="ECO:0000256" key="9">
    <source>
        <dbReference type="ARBA" id="ARBA00022898"/>
    </source>
</evidence>
<dbReference type="UniPathway" id="UPA00049">
    <property type="reaction ID" value="UER00062"/>
</dbReference>
<evidence type="ECO:0000256" key="12">
    <source>
        <dbReference type="ARBA" id="ARBA00048798"/>
    </source>
</evidence>
<dbReference type="GO" id="GO:0009098">
    <property type="term" value="P:L-leucine biosynthetic process"/>
    <property type="evidence" value="ECO:0007669"/>
    <property type="project" value="UniProtKB-UniPathway"/>
</dbReference>
<dbReference type="SUPFAM" id="SSF56752">
    <property type="entry name" value="D-aminoacid aminotransferase-like PLP-dependent enzymes"/>
    <property type="match status" value="1"/>
</dbReference>
<evidence type="ECO:0000313" key="20">
    <source>
        <dbReference type="Proteomes" id="UP000192731"/>
    </source>
</evidence>
<reference evidence="19 20" key="1">
    <citation type="submission" date="2017-04" db="EMBL/GenBank/DDBJ databases">
        <authorList>
            <person name="Afonso C.L."/>
            <person name="Miller P.J."/>
            <person name="Scott M.A."/>
            <person name="Spackman E."/>
            <person name="Goraichik I."/>
            <person name="Dimitrov K.M."/>
            <person name="Suarez D.L."/>
            <person name="Swayne D.E."/>
        </authorList>
    </citation>
    <scope>NUCLEOTIDE SEQUENCE [LARGE SCALE GENOMIC DNA]</scope>
    <source>
        <strain evidence="19 20">DSM 11270</strain>
    </source>
</reference>
<evidence type="ECO:0000256" key="10">
    <source>
        <dbReference type="ARBA" id="ARBA00023304"/>
    </source>
</evidence>
<dbReference type="NCBIfam" id="TIGR01123">
    <property type="entry name" value="ilvE_II"/>
    <property type="match status" value="1"/>
</dbReference>
<evidence type="ECO:0000256" key="2">
    <source>
        <dbReference type="ARBA" id="ARBA00004824"/>
    </source>
</evidence>
<dbReference type="UniPathway" id="UPA00047">
    <property type="reaction ID" value="UER00058"/>
</dbReference>
<dbReference type="InterPro" id="IPR001544">
    <property type="entry name" value="Aminotrans_IV"/>
</dbReference>
<dbReference type="CDD" id="cd01557">
    <property type="entry name" value="BCAT_beta_family"/>
    <property type="match status" value="1"/>
</dbReference>
<dbReference type="PANTHER" id="PTHR11825:SF44">
    <property type="entry name" value="BRANCHED-CHAIN-AMINO-ACID AMINOTRANSFERASE"/>
    <property type="match status" value="1"/>
</dbReference>
<comment type="similarity">
    <text evidence="5 15">Belongs to the class-IV pyridoxal-phosphate-dependent aminotransferase family.</text>
</comment>
<accession>A0A1W1VNY6</accession>
<keyword evidence="8 17" id="KW-0808">Transferase</keyword>
<evidence type="ECO:0000256" key="13">
    <source>
        <dbReference type="ARBA" id="ARBA00049229"/>
    </source>
</evidence>
<dbReference type="STRING" id="656914.SAMN00017405_0316"/>
<dbReference type="Pfam" id="PF01063">
    <property type="entry name" value="Aminotran_4"/>
    <property type="match status" value="1"/>
</dbReference>
<keyword evidence="7 17" id="KW-0028">Amino-acid biosynthesis</keyword>
<dbReference type="UniPathway" id="UPA00048">
    <property type="reaction ID" value="UER00073"/>
</dbReference>
<evidence type="ECO:0000256" key="6">
    <source>
        <dbReference type="ARBA" id="ARBA00022576"/>
    </source>
</evidence>
<dbReference type="GO" id="GO:0052654">
    <property type="term" value="F:L-leucine-2-oxoglutarate transaminase activity"/>
    <property type="evidence" value="ECO:0007669"/>
    <property type="project" value="RHEA"/>
</dbReference>
<dbReference type="InterPro" id="IPR036038">
    <property type="entry name" value="Aminotransferase-like"/>
</dbReference>
<dbReference type="NCBIfam" id="NF009897">
    <property type="entry name" value="PRK13357.1"/>
    <property type="match status" value="1"/>
</dbReference>
<comment type="pathway">
    <text evidence="2 18">Amino-acid biosynthesis; L-isoleucine biosynthesis; L-isoleucine from 2-oxobutanoate: step 4/4.</text>
</comment>
<dbReference type="PROSITE" id="PS00770">
    <property type="entry name" value="AA_TRANSFER_CLASS_4"/>
    <property type="match status" value="1"/>
</dbReference>